<evidence type="ECO:0000256" key="2">
    <source>
        <dbReference type="ARBA" id="ARBA00023134"/>
    </source>
</evidence>
<dbReference type="GO" id="GO:0016559">
    <property type="term" value="P:peroxisome fission"/>
    <property type="evidence" value="ECO:0007669"/>
    <property type="project" value="TreeGrafter"/>
</dbReference>
<evidence type="ECO:0000256" key="3">
    <source>
        <dbReference type="SAM" id="MobiDB-lite"/>
    </source>
</evidence>
<dbReference type="InterPro" id="IPR027417">
    <property type="entry name" value="P-loop_NTPase"/>
</dbReference>
<dbReference type="GO" id="GO:0005525">
    <property type="term" value="F:GTP binding"/>
    <property type="evidence" value="ECO:0007669"/>
    <property type="project" value="InterPro"/>
</dbReference>
<dbReference type="InterPro" id="IPR020850">
    <property type="entry name" value="GED_dom"/>
</dbReference>
<protein>
    <recommendedName>
        <fullName evidence="8">Dynamin family protein</fullName>
    </recommendedName>
</protein>
<dbReference type="PRINTS" id="PR00195">
    <property type="entry name" value="DYNAMIN"/>
</dbReference>
<dbReference type="GO" id="GO:0008017">
    <property type="term" value="F:microtubule binding"/>
    <property type="evidence" value="ECO:0007669"/>
    <property type="project" value="TreeGrafter"/>
</dbReference>
<evidence type="ECO:0008006" key="8">
    <source>
        <dbReference type="Google" id="ProtNLM"/>
    </source>
</evidence>
<dbReference type="InterPro" id="IPR030381">
    <property type="entry name" value="G_DYNAMIN_dom"/>
</dbReference>
<dbReference type="Pfam" id="PF00350">
    <property type="entry name" value="Dynamin_N"/>
    <property type="match status" value="1"/>
</dbReference>
<evidence type="ECO:0000256" key="1">
    <source>
        <dbReference type="ARBA" id="ARBA00022741"/>
    </source>
</evidence>
<dbReference type="GO" id="GO:0016020">
    <property type="term" value="C:membrane"/>
    <property type="evidence" value="ECO:0007669"/>
    <property type="project" value="TreeGrafter"/>
</dbReference>
<accession>A0A6A5VVG7</accession>
<dbReference type="Gene3D" id="3.40.50.300">
    <property type="entry name" value="P-loop containing nucleotide triphosphate hydrolases"/>
    <property type="match status" value="1"/>
</dbReference>
<dbReference type="GO" id="GO:0006897">
    <property type="term" value="P:endocytosis"/>
    <property type="evidence" value="ECO:0007669"/>
    <property type="project" value="TreeGrafter"/>
</dbReference>
<dbReference type="GO" id="GO:0005739">
    <property type="term" value="C:mitochondrion"/>
    <property type="evidence" value="ECO:0007669"/>
    <property type="project" value="TreeGrafter"/>
</dbReference>
<dbReference type="GO" id="GO:0000266">
    <property type="term" value="P:mitochondrial fission"/>
    <property type="evidence" value="ECO:0007669"/>
    <property type="project" value="TreeGrafter"/>
</dbReference>
<dbReference type="GO" id="GO:0005874">
    <property type="term" value="C:microtubule"/>
    <property type="evidence" value="ECO:0007669"/>
    <property type="project" value="TreeGrafter"/>
</dbReference>
<dbReference type="FunFam" id="3.40.50.300:FF:001425">
    <property type="entry name" value="Dynamin GTPase, putative"/>
    <property type="match status" value="1"/>
</dbReference>
<gene>
    <name evidence="6" type="ORF">P154DRAFT_528189</name>
</gene>
<dbReference type="PANTHER" id="PTHR11566">
    <property type="entry name" value="DYNAMIN"/>
    <property type="match status" value="1"/>
</dbReference>
<evidence type="ECO:0000259" key="5">
    <source>
        <dbReference type="PROSITE" id="PS51718"/>
    </source>
</evidence>
<dbReference type="InterPro" id="IPR022812">
    <property type="entry name" value="Dynamin"/>
</dbReference>
<dbReference type="PROSITE" id="PS51388">
    <property type="entry name" value="GED"/>
    <property type="match status" value="1"/>
</dbReference>
<dbReference type="Pfam" id="PF01031">
    <property type="entry name" value="Dynamin_M"/>
    <property type="match status" value="1"/>
</dbReference>
<feature type="compositionally biased region" description="Low complexity" evidence="3">
    <location>
        <begin position="771"/>
        <end position="785"/>
    </location>
</feature>
<dbReference type="SUPFAM" id="SSF52540">
    <property type="entry name" value="P-loop containing nucleoside triphosphate hydrolases"/>
    <property type="match status" value="1"/>
</dbReference>
<dbReference type="Proteomes" id="UP000799779">
    <property type="component" value="Unassembled WGS sequence"/>
</dbReference>
<feature type="region of interest" description="Disordered" evidence="3">
    <location>
        <begin position="907"/>
        <end position="930"/>
    </location>
</feature>
<feature type="domain" description="GED" evidence="4">
    <location>
        <begin position="613"/>
        <end position="704"/>
    </location>
</feature>
<dbReference type="InterPro" id="IPR045063">
    <property type="entry name" value="Dynamin_N"/>
</dbReference>
<sequence>MAGTAGALEGTTLHELLSEDETKLLDTIDDLRSQGVGRLLGEDGLPALIVCGDQSSGKSSVLEALTRVRFPTKSSVCTTFPTELRLRRDPVSQIKCRIKPASSRTPEERERLTRFQASFDSPEKFPELITAARTCMSEANGDAGAFFEDILEVEITGPKLAPLTIVDLPGLIHHSRGSGDKNVALVKNMVHRYMAQKNSIILSIISAHNDIDNQIVLSLIKTIVPDGSRTLGIITKPDELPSGSEKEQEYTDLARTNPDKFQYGWHVVRNRAYSEQSSSFEERDEKEKDFLKNSNWAPLEGREVGLGIDTLRQKLSKMLLDHISLSLPSIITRLEKDLDHSAAELHKLGDARTTSKEQQDYLSNISDTFESHTKDALDGRYHPSSFFGDPSSPDGLERRLRAVVRNLNDRFADDMLNHGHKWQIQDELVTSEVFANSDHPNIISKADFIQKHVDSLAQNERANELPGISNPLLVGSLFRQQSAPWESIASEHLDTVWSTVKAFLETLLSHLTDDRTCNQLLIHVIDPAMEARQHALRAKLKELLLPYHEYDPINLDPLFANKISLLREERIAKSILRTVRKELYTNDSKYLLPSDEEILAKATSAGSSSKYGSNETLHFMQAYYEMAILGFINNVATLAVEQCLLSGLPKIYSASTIRNMKEEDLNLIASESRDVLTGRSRLTERVDILQNGLKIIRKIKPSTRANRSVVNGNEPSSTFSRTSNLPDRGSRSPSGFNFSLTSNSDPPKRKLDPHSASGINISRTPEPQVKVTNTASPAVTVTATPTPIPKPSPSGASPSLFPGLFSPAEATPKPASGSPAPHPFPGDRPFGGFGSVKLAQGATLGSTNSNTPGTGLFGSSSTTPTTGGLFGSASKAPATASQFASVSAASATGGLFGSTPTAPAAGGLFGNKPAAPTTGGTFGGQPAASTTGGTFGGKLAASTTGGTFGGQLAASTTVSTTANTGNSFSFGKLAEGCWD</sequence>
<keyword evidence="2" id="KW-0342">GTP-binding</keyword>
<evidence type="ECO:0000313" key="6">
    <source>
        <dbReference type="EMBL" id="KAF1992857.1"/>
    </source>
</evidence>
<dbReference type="InterPro" id="IPR001401">
    <property type="entry name" value="Dynamin_GTPase"/>
</dbReference>
<dbReference type="OrthoDB" id="415706at2759"/>
<dbReference type="CDD" id="cd08771">
    <property type="entry name" value="DLP_1"/>
    <property type="match status" value="1"/>
</dbReference>
<evidence type="ECO:0000259" key="4">
    <source>
        <dbReference type="PROSITE" id="PS51388"/>
    </source>
</evidence>
<dbReference type="EMBL" id="ML977766">
    <property type="protein sequence ID" value="KAF1992857.1"/>
    <property type="molecule type" value="Genomic_DNA"/>
</dbReference>
<evidence type="ECO:0000313" key="7">
    <source>
        <dbReference type="Proteomes" id="UP000799779"/>
    </source>
</evidence>
<dbReference type="AlphaFoldDB" id="A0A6A5VVG7"/>
<dbReference type="PANTHER" id="PTHR11566:SF149">
    <property type="entry name" value="GTPASE, PUTATIVE (AFU_ORTHOLOGUE AFUA_6G11890)-RELATED"/>
    <property type="match status" value="1"/>
</dbReference>
<feature type="compositionally biased region" description="Low complexity" evidence="3">
    <location>
        <begin position="913"/>
        <end position="928"/>
    </location>
</feature>
<dbReference type="GO" id="GO:0003924">
    <property type="term" value="F:GTPase activity"/>
    <property type="evidence" value="ECO:0007669"/>
    <property type="project" value="InterPro"/>
</dbReference>
<dbReference type="SMART" id="SM00053">
    <property type="entry name" value="DYNc"/>
    <property type="match status" value="1"/>
</dbReference>
<keyword evidence="7" id="KW-1185">Reference proteome</keyword>
<feature type="compositionally biased region" description="Low complexity" evidence="3">
    <location>
        <begin position="851"/>
        <end position="862"/>
    </location>
</feature>
<proteinExistence type="predicted"/>
<dbReference type="PROSITE" id="PS51718">
    <property type="entry name" value="G_DYNAMIN_2"/>
    <property type="match status" value="1"/>
</dbReference>
<keyword evidence="1" id="KW-0547">Nucleotide-binding</keyword>
<feature type="region of interest" description="Disordered" evidence="3">
    <location>
        <begin position="703"/>
        <end position="862"/>
    </location>
</feature>
<reference evidence="6" key="1">
    <citation type="journal article" date="2020" name="Stud. Mycol.">
        <title>101 Dothideomycetes genomes: a test case for predicting lifestyles and emergence of pathogens.</title>
        <authorList>
            <person name="Haridas S."/>
            <person name="Albert R."/>
            <person name="Binder M."/>
            <person name="Bloem J."/>
            <person name="Labutti K."/>
            <person name="Salamov A."/>
            <person name="Andreopoulos B."/>
            <person name="Baker S."/>
            <person name="Barry K."/>
            <person name="Bills G."/>
            <person name="Bluhm B."/>
            <person name="Cannon C."/>
            <person name="Castanera R."/>
            <person name="Culley D."/>
            <person name="Daum C."/>
            <person name="Ezra D."/>
            <person name="Gonzalez J."/>
            <person name="Henrissat B."/>
            <person name="Kuo A."/>
            <person name="Liang C."/>
            <person name="Lipzen A."/>
            <person name="Lutzoni F."/>
            <person name="Magnuson J."/>
            <person name="Mondo S."/>
            <person name="Nolan M."/>
            <person name="Ohm R."/>
            <person name="Pangilinan J."/>
            <person name="Park H.-J."/>
            <person name="Ramirez L."/>
            <person name="Alfaro M."/>
            <person name="Sun H."/>
            <person name="Tritt A."/>
            <person name="Yoshinaga Y."/>
            <person name="Zwiers L.-H."/>
            <person name="Turgeon B."/>
            <person name="Goodwin S."/>
            <person name="Spatafora J."/>
            <person name="Crous P."/>
            <person name="Grigoriev I."/>
        </authorList>
    </citation>
    <scope>NUCLEOTIDE SEQUENCE</scope>
    <source>
        <strain evidence="6">CBS 123094</strain>
    </source>
</reference>
<name>A0A6A5VVG7_9PLEO</name>
<dbReference type="InterPro" id="IPR000375">
    <property type="entry name" value="Dynamin_stalk"/>
</dbReference>
<organism evidence="6 7">
    <name type="scientific">Amniculicola lignicola CBS 123094</name>
    <dbReference type="NCBI Taxonomy" id="1392246"/>
    <lineage>
        <taxon>Eukaryota</taxon>
        <taxon>Fungi</taxon>
        <taxon>Dikarya</taxon>
        <taxon>Ascomycota</taxon>
        <taxon>Pezizomycotina</taxon>
        <taxon>Dothideomycetes</taxon>
        <taxon>Pleosporomycetidae</taxon>
        <taxon>Pleosporales</taxon>
        <taxon>Amniculicolaceae</taxon>
        <taxon>Amniculicola</taxon>
    </lineage>
</organism>
<feature type="compositionally biased region" description="Polar residues" evidence="3">
    <location>
        <begin position="703"/>
        <end position="745"/>
    </location>
</feature>
<feature type="domain" description="Dynamin-type G" evidence="5">
    <location>
        <begin position="42"/>
        <end position="328"/>
    </location>
</feature>
<dbReference type="GO" id="GO:0048312">
    <property type="term" value="P:intracellular distribution of mitochondria"/>
    <property type="evidence" value="ECO:0007669"/>
    <property type="project" value="TreeGrafter"/>
</dbReference>